<gene>
    <name evidence="8" type="ORF">BJI67_00265</name>
</gene>
<evidence type="ECO:0000313" key="8">
    <source>
        <dbReference type="EMBL" id="AOV15701.1"/>
    </source>
</evidence>
<comment type="similarity">
    <text evidence="5">Belongs to the YicC/YloC family.</text>
</comment>
<dbReference type="Proteomes" id="UP000095342">
    <property type="component" value="Chromosome"/>
</dbReference>
<sequence length="285" mass="31824">MTAFARREAQGEWGTLTCELRSVNHRYLDLSLRLPEDLRAMEGALRERLQARLGRGKIDCGLRYAPPASGAASLTVDHSLVQGLLEACEQIEGLMGASAQFNALEVLRWPGVVREPARDLAPLHAAALRLAEETIGEFVRNRQGEGERLAALLRQRAEAVGVLVVRVRGRRQDLIAALRDKFRARLAELGVEAPDPGRLEQELALVAQRLDVDEELDRLDSHLTELESVLGRQEPIGRRLDFLMQEFNREANTLGSKSADIETTQAAVELKVLIEQMREQDQNIE</sequence>
<comment type="cofactor">
    <cofactor evidence="1">
        <name>a divalent metal cation</name>
        <dbReference type="ChEBI" id="CHEBI:60240"/>
    </cofactor>
</comment>
<dbReference type="KEGG" id="aaeo:BJI67_00265"/>
<dbReference type="RefSeq" id="WP_070071302.1">
    <property type="nucleotide sequence ID" value="NZ_CP017448.1"/>
</dbReference>
<dbReference type="Pfam" id="PF08340">
    <property type="entry name" value="YicC-like_C"/>
    <property type="match status" value="1"/>
</dbReference>
<dbReference type="PANTHER" id="PTHR30636:SF3">
    <property type="entry name" value="UPF0701 PROTEIN YICC"/>
    <property type="match status" value="1"/>
</dbReference>
<dbReference type="Pfam" id="PF03755">
    <property type="entry name" value="YicC-like_N"/>
    <property type="match status" value="1"/>
</dbReference>
<accession>A0A1D8K412</accession>
<protein>
    <submittedName>
        <fullName evidence="8">YicC family protein</fullName>
    </submittedName>
</protein>
<evidence type="ECO:0000256" key="5">
    <source>
        <dbReference type="ARBA" id="ARBA00035648"/>
    </source>
</evidence>
<dbReference type="InterPro" id="IPR013527">
    <property type="entry name" value="YicC-like_N"/>
</dbReference>
<name>A0A1D8K412_9GAMM</name>
<evidence type="ECO:0000313" key="9">
    <source>
        <dbReference type="Proteomes" id="UP000095342"/>
    </source>
</evidence>
<dbReference type="PANTHER" id="PTHR30636">
    <property type="entry name" value="UPF0701 PROTEIN YICC"/>
    <property type="match status" value="1"/>
</dbReference>
<evidence type="ECO:0000256" key="1">
    <source>
        <dbReference type="ARBA" id="ARBA00001968"/>
    </source>
</evidence>
<dbReference type="EMBL" id="CP017448">
    <property type="protein sequence ID" value="AOV15701.1"/>
    <property type="molecule type" value="Genomic_DNA"/>
</dbReference>
<dbReference type="InterPro" id="IPR013551">
    <property type="entry name" value="YicC-like_C"/>
</dbReference>
<evidence type="ECO:0000256" key="3">
    <source>
        <dbReference type="ARBA" id="ARBA00022759"/>
    </source>
</evidence>
<dbReference type="NCBIfam" id="TIGR00255">
    <property type="entry name" value="YicC/YloC family endoribonuclease"/>
    <property type="match status" value="1"/>
</dbReference>
<dbReference type="GO" id="GO:0016787">
    <property type="term" value="F:hydrolase activity"/>
    <property type="evidence" value="ECO:0007669"/>
    <property type="project" value="UniProtKB-KW"/>
</dbReference>
<keyword evidence="4" id="KW-0378">Hydrolase</keyword>
<keyword evidence="9" id="KW-1185">Reference proteome</keyword>
<evidence type="ECO:0000256" key="2">
    <source>
        <dbReference type="ARBA" id="ARBA00022722"/>
    </source>
</evidence>
<dbReference type="AlphaFoldDB" id="A0A1D8K412"/>
<proteinExistence type="inferred from homology"/>
<feature type="domain" description="Endoribonuclease YicC-like C-terminal" evidence="7">
    <location>
        <begin position="169"/>
        <end position="285"/>
    </location>
</feature>
<keyword evidence="2" id="KW-0540">Nuclease</keyword>
<dbReference type="InterPro" id="IPR005229">
    <property type="entry name" value="YicC/YloC-like"/>
</dbReference>
<evidence type="ECO:0000259" key="7">
    <source>
        <dbReference type="Pfam" id="PF08340"/>
    </source>
</evidence>
<evidence type="ECO:0000256" key="4">
    <source>
        <dbReference type="ARBA" id="ARBA00022801"/>
    </source>
</evidence>
<reference evidence="8 9" key="1">
    <citation type="submission" date="2016-09" db="EMBL/GenBank/DDBJ databases">
        <title>Acidihalobacter prosperus V6 (DSM14174).</title>
        <authorList>
            <person name="Khaleque H.N."/>
            <person name="Ramsay J.P."/>
            <person name="Murphy R.J.T."/>
            <person name="Kaksonen A.H."/>
            <person name="Boxall N.J."/>
            <person name="Watkin E.L.J."/>
        </authorList>
    </citation>
    <scope>NUCLEOTIDE SEQUENCE [LARGE SCALE GENOMIC DNA]</scope>
    <source>
        <strain evidence="8 9">V6</strain>
    </source>
</reference>
<evidence type="ECO:0000259" key="6">
    <source>
        <dbReference type="Pfam" id="PF03755"/>
    </source>
</evidence>
<organism evidence="8 9">
    <name type="scientific">Acidihalobacter aeolianus</name>
    <dbReference type="NCBI Taxonomy" id="2792603"/>
    <lineage>
        <taxon>Bacteria</taxon>
        <taxon>Pseudomonadati</taxon>
        <taxon>Pseudomonadota</taxon>
        <taxon>Gammaproteobacteria</taxon>
        <taxon>Chromatiales</taxon>
        <taxon>Ectothiorhodospiraceae</taxon>
        <taxon>Acidihalobacter</taxon>
    </lineage>
</organism>
<keyword evidence="3" id="KW-0255">Endonuclease</keyword>
<feature type="domain" description="Endoribonuclease YicC-like N-terminal" evidence="6">
    <location>
        <begin position="1"/>
        <end position="150"/>
    </location>
</feature>
<dbReference type="GO" id="GO:0004521">
    <property type="term" value="F:RNA endonuclease activity"/>
    <property type="evidence" value="ECO:0007669"/>
    <property type="project" value="InterPro"/>
</dbReference>